<keyword evidence="3" id="KW-1185">Reference proteome</keyword>
<accession>A0AAW0N078</accession>
<dbReference type="EMBL" id="JBBPFD010000018">
    <property type="protein sequence ID" value="KAK7888743.1"/>
    <property type="molecule type" value="Genomic_DNA"/>
</dbReference>
<evidence type="ECO:0000256" key="1">
    <source>
        <dbReference type="SAM" id="MobiDB-lite"/>
    </source>
</evidence>
<dbReference type="Proteomes" id="UP001460270">
    <property type="component" value="Unassembled WGS sequence"/>
</dbReference>
<feature type="region of interest" description="Disordered" evidence="1">
    <location>
        <begin position="1"/>
        <end position="152"/>
    </location>
</feature>
<name>A0AAW0N078_9GOBI</name>
<dbReference type="GO" id="GO:0005737">
    <property type="term" value="C:cytoplasm"/>
    <property type="evidence" value="ECO:0007669"/>
    <property type="project" value="TreeGrafter"/>
</dbReference>
<comment type="caution">
    <text evidence="2">The sequence shown here is derived from an EMBL/GenBank/DDBJ whole genome shotgun (WGS) entry which is preliminary data.</text>
</comment>
<dbReference type="PANTHER" id="PTHR15564:SF2">
    <property type="entry name" value="BMP_RETINOIC ACID-INDUCIBLE NEURAL-SPECIFIC PROTEIN 3"/>
    <property type="match status" value="1"/>
</dbReference>
<dbReference type="GO" id="GO:0007399">
    <property type="term" value="P:nervous system development"/>
    <property type="evidence" value="ECO:0007669"/>
    <property type="project" value="TreeGrafter"/>
</dbReference>
<dbReference type="GO" id="GO:0045930">
    <property type="term" value="P:negative regulation of mitotic cell cycle"/>
    <property type="evidence" value="ECO:0007669"/>
    <property type="project" value="InterPro"/>
</dbReference>
<gene>
    <name evidence="2" type="ORF">WMY93_024303</name>
</gene>
<dbReference type="InterPro" id="IPR033237">
    <property type="entry name" value="BRINP"/>
</dbReference>
<proteinExistence type="predicted"/>
<dbReference type="GO" id="GO:0030425">
    <property type="term" value="C:dendrite"/>
    <property type="evidence" value="ECO:0007669"/>
    <property type="project" value="TreeGrafter"/>
</dbReference>
<organism evidence="2 3">
    <name type="scientific">Mugilogobius chulae</name>
    <name type="common">yellowstripe goby</name>
    <dbReference type="NCBI Taxonomy" id="88201"/>
    <lineage>
        <taxon>Eukaryota</taxon>
        <taxon>Metazoa</taxon>
        <taxon>Chordata</taxon>
        <taxon>Craniata</taxon>
        <taxon>Vertebrata</taxon>
        <taxon>Euteleostomi</taxon>
        <taxon>Actinopterygii</taxon>
        <taxon>Neopterygii</taxon>
        <taxon>Teleostei</taxon>
        <taxon>Neoteleostei</taxon>
        <taxon>Acanthomorphata</taxon>
        <taxon>Gobiaria</taxon>
        <taxon>Gobiiformes</taxon>
        <taxon>Gobioidei</taxon>
        <taxon>Gobiidae</taxon>
        <taxon>Gobionellinae</taxon>
        <taxon>Mugilogobius</taxon>
    </lineage>
</organism>
<dbReference type="GO" id="GO:0071300">
    <property type="term" value="P:cellular response to retinoic acid"/>
    <property type="evidence" value="ECO:0007669"/>
    <property type="project" value="TreeGrafter"/>
</dbReference>
<reference evidence="3" key="1">
    <citation type="submission" date="2024-04" db="EMBL/GenBank/DDBJ databases">
        <title>Salinicola lusitanus LLJ914,a marine bacterium isolated from the Okinawa Trough.</title>
        <authorList>
            <person name="Li J."/>
        </authorList>
    </citation>
    <scope>NUCLEOTIDE SEQUENCE [LARGE SCALE GENOMIC DNA]</scope>
</reference>
<protein>
    <submittedName>
        <fullName evidence="2">Uncharacterized protein</fullName>
    </submittedName>
</protein>
<evidence type="ECO:0000313" key="2">
    <source>
        <dbReference type="EMBL" id="KAK7888743.1"/>
    </source>
</evidence>
<dbReference type="GO" id="GO:0043025">
    <property type="term" value="C:neuronal cell body"/>
    <property type="evidence" value="ECO:0007669"/>
    <property type="project" value="TreeGrafter"/>
</dbReference>
<dbReference type="AlphaFoldDB" id="A0AAW0N078"/>
<evidence type="ECO:0000313" key="3">
    <source>
        <dbReference type="Proteomes" id="UP001460270"/>
    </source>
</evidence>
<dbReference type="GO" id="GO:0045666">
    <property type="term" value="P:positive regulation of neuron differentiation"/>
    <property type="evidence" value="ECO:0007669"/>
    <property type="project" value="InterPro"/>
</dbReference>
<dbReference type="PANTHER" id="PTHR15564">
    <property type="entry name" value="MACPF DOMAIN-CONTAINING PROTEIN"/>
    <property type="match status" value="1"/>
</dbReference>
<sequence length="220" mass="23576">MFSRRTADPAPSTPRRCFDSLGRAGRAQARRDRLCFAVSRSSPRRPPPALPSDLMLSPPPRRATPVLLNSAAPPVHSALSSPGRARRAPPPPPGPCRGPRVSGRTLDGEGVPGPRRRCLRSGSAVRRAPAGPRRQPHLRPGVPASGARSAGRLPAAPEFGRWKVNNLAVERRDFLSSPLPVTPEFIRNIRMLGKDPAPRASPTISSESTDAFLLSATLGR</sequence>